<dbReference type="PROSITE" id="PS01186">
    <property type="entry name" value="EGF_2"/>
    <property type="match status" value="1"/>
</dbReference>
<feature type="domain" description="EGF-like" evidence="8">
    <location>
        <begin position="564"/>
        <end position="606"/>
    </location>
</feature>
<evidence type="ECO:0008006" key="14">
    <source>
        <dbReference type="Google" id="ProtNLM"/>
    </source>
</evidence>
<feature type="transmembrane region" description="Helical" evidence="7">
    <location>
        <begin position="836"/>
        <end position="861"/>
    </location>
</feature>
<dbReference type="PROSITE" id="PS50026">
    <property type="entry name" value="EGF_3"/>
    <property type="match status" value="3"/>
</dbReference>
<feature type="disulfide bond" evidence="6">
    <location>
        <begin position="515"/>
        <end position="524"/>
    </location>
</feature>
<reference evidence="10" key="1">
    <citation type="submission" date="2021-02" db="EMBL/GenBank/DDBJ databases">
        <authorList>
            <person name="Nowell W R."/>
        </authorList>
    </citation>
    <scope>NUCLEOTIDE SEQUENCE</scope>
</reference>
<feature type="transmembrane region" description="Helical" evidence="7">
    <location>
        <begin position="1091"/>
        <end position="1113"/>
    </location>
</feature>
<dbReference type="Proteomes" id="UP000663832">
    <property type="component" value="Unassembled WGS sequence"/>
</dbReference>
<evidence type="ECO:0000256" key="7">
    <source>
        <dbReference type="SAM" id="Phobius"/>
    </source>
</evidence>
<comment type="caution">
    <text evidence="6">Lacks conserved residue(s) required for the propagation of feature annotation.</text>
</comment>
<protein>
    <recommendedName>
        <fullName evidence="14">EGF-like domain-containing protein</fullName>
    </recommendedName>
</protein>
<dbReference type="Gene3D" id="1.20.1070.10">
    <property type="entry name" value="Rhodopsin 7-helix transmembrane proteins"/>
    <property type="match status" value="1"/>
</dbReference>
<keyword evidence="3 7" id="KW-1133">Transmembrane helix</keyword>
<evidence type="ECO:0000313" key="12">
    <source>
        <dbReference type="Proteomes" id="UP000663832"/>
    </source>
</evidence>
<dbReference type="InterPro" id="IPR017452">
    <property type="entry name" value="GPCR_Rhodpsn_7TM"/>
</dbReference>
<name>A0A814LAH2_9BILA</name>
<evidence type="ECO:0000256" key="3">
    <source>
        <dbReference type="ARBA" id="ARBA00022989"/>
    </source>
</evidence>
<dbReference type="EMBL" id="CAJNOI010000101">
    <property type="protein sequence ID" value="CAF1060753.1"/>
    <property type="molecule type" value="Genomic_DNA"/>
</dbReference>
<feature type="transmembrane region" description="Helical" evidence="7">
    <location>
        <begin position="1009"/>
        <end position="1030"/>
    </location>
</feature>
<dbReference type="InterPro" id="IPR050906">
    <property type="entry name" value="Notch_signaling"/>
</dbReference>
<dbReference type="PANTHER" id="PTHR24044">
    <property type="entry name" value="NOTCH LIGAND FAMILY MEMBER"/>
    <property type="match status" value="1"/>
</dbReference>
<feature type="transmembrane region" description="Helical" evidence="7">
    <location>
        <begin position="873"/>
        <end position="891"/>
    </location>
</feature>
<feature type="domain" description="EGF-like" evidence="8">
    <location>
        <begin position="487"/>
        <end position="525"/>
    </location>
</feature>
<feature type="transmembrane region" description="Helical" evidence="7">
    <location>
        <begin position="957"/>
        <end position="975"/>
    </location>
</feature>
<keyword evidence="6" id="KW-0245">EGF-like domain</keyword>
<sequence>MPLFKCEDVTCKSSPLTDSCMIKREQLLFETMDNIKDESIYYQCWYAFLCVFSYSKDPFDTRCNDFCKYHICLLMIKQDCPNMLFIPTIPVLFGDIYFAYEKYSPTMLDYRKFLFPYICYSNSRYNNLIYHRGIHPELFQQPDVFPSPQFYLQHLHSKLWQYHEIYNYNSIICNRSNMYQCSNSLKCISIHRRMNANDGRVDCIGATDEPTLCRKEYQIMNLDNFYCKKQNSKVCIGTWDLCNSLNACDDRDYKNFCTTYKNQTSSFCDPSERLNVSNIENYLCNQVGIYGKERIINFTLNGMKESLKDQTKQHIKNEVRLSPPITVTSIQQQLHCHRGIDVRIWLNDKTNRTRKICFCPPSYYGDQCQYQNQPVSLSIKFTTSPNSWQIPFAIVILLIDDDNNKQIIHSYEQITYLSTRDCKVKYNIYLLYSNRPKNQTKNYGIQFNIYEKISLKYRGSLFFPIKFSFLPVYRLALIANIPNDNIHFESCSNNRCINGKCIKYFNDKQKRLCHCNTGWSGRYCTIQHSSICSSDSLDIGISSSTDQSICICPIYKFGPRCLLNNMICQNLTCQNGVLCIPTDEYMLSKKRFICICRKGYFGERYELEDNKIILSFEKSIIVPQSIFIHFIEVMNRDRPVRSTTFQTIPVQQDFITIFWSRPFHIGFIELLEKNYYLTFVKNIYNRSTTINQMIKPSDRCKHINEIFNDSIIKLDLIRRIKYYHLPCQMSSLNLSCFYDNIHLCLCYDYYKQRLANCFEFNHDMIFDCSGQNECQNGGKCFQDSPHCPTRSLCLCPSCFFGAQCQFSTSGFGLSLDAILGYHIIPNLSIKYQPTIVIISLILTIIFIIADFINGILAMITFKNKIVRDVGSGLYLFSLSITTLFTIILFGLKCWIPIFSQMTIVPNRIFLNIQCITLDFLLQSCLNMDQWLNACVASERAFTIIKGTRFQKKKSKQAAKIIIIILILFIISTSIYDPFYRHLMDEINDNERRIWCTITYSSYLRKFNSIMHSFHFITPFIINLVSSIILITRKSHQQSNLQTDRTYYQLLRQQLHEHKNLLIVPVVLVILALPRLIISYVSKCMKSSNNSWIYLIGYFISFIPPMLIFFIYVLPSTFYRQEFHKTIARYRNKIQRSRRVFHLSI</sequence>
<dbReference type="SUPFAM" id="SSF81321">
    <property type="entry name" value="Family A G protein-coupled receptor-like"/>
    <property type="match status" value="1"/>
</dbReference>
<evidence type="ECO:0000259" key="8">
    <source>
        <dbReference type="PROSITE" id="PS50026"/>
    </source>
</evidence>
<feature type="disulfide bond" evidence="6">
    <location>
        <begin position="496"/>
        <end position="513"/>
    </location>
</feature>
<accession>A0A814LAH2</accession>
<evidence type="ECO:0000313" key="11">
    <source>
        <dbReference type="EMBL" id="CAF1107776.1"/>
    </source>
</evidence>
<keyword evidence="5 6" id="KW-1015">Disulfide bond</keyword>
<keyword evidence="12" id="KW-1185">Reference proteome</keyword>
<evidence type="ECO:0000313" key="10">
    <source>
        <dbReference type="EMBL" id="CAF1060753.1"/>
    </source>
</evidence>
<feature type="disulfide bond" evidence="6">
    <location>
        <begin position="491"/>
        <end position="501"/>
    </location>
</feature>
<evidence type="ECO:0000256" key="2">
    <source>
        <dbReference type="ARBA" id="ARBA00022692"/>
    </source>
</evidence>
<dbReference type="InterPro" id="IPR000742">
    <property type="entry name" value="EGF"/>
</dbReference>
<dbReference type="PROSITE" id="PS50262">
    <property type="entry name" value="G_PROTEIN_RECEP_F1_2"/>
    <property type="match status" value="1"/>
</dbReference>
<feature type="transmembrane region" description="Helical" evidence="7">
    <location>
        <begin position="1060"/>
        <end position="1079"/>
    </location>
</feature>
<evidence type="ECO:0000256" key="6">
    <source>
        <dbReference type="PROSITE-ProRule" id="PRU00076"/>
    </source>
</evidence>
<evidence type="ECO:0000256" key="5">
    <source>
        <dbReference type="ARBA" id="ARBA00023157"/>
    </source>
</evidence>
<feature type="disulfide bond" evidence="6">
    <location>
        <begin position="795"/>
        <end position="804"/>
    </location>
</feature>
<comment type="subcellular location">
    <subcellularLocation>
        <location evidence="1">Membrane</location>
    </subcellularLocation>
</comment>
<dbReference type="AlphaFoldDB" id="A0A814LAH2"/>
<dbReference type="GO" id="GO:0005112">
    <property type="term" value="F:Notch binding"/>
    <property type="evidence" value="ECO:0007669"/>
    <property type="project" value="TreeGrafter"/>
</dbReference>
<dbReference type="Pfam" id="PF00008">
    <property type="entry name" value="EGF"/>
    <property type="match status" value="1"/>
</dbReference>
<evidence type="ECO:0000313" key="13">
    <source>
        <dbReference type="Proteomes" id="UP000663877"/>
    </source>
</evidence>
<dbReference type="EMBL" id="CAJNOM010000130">
    <property type="protein sequence ID" value="CAF1107776.1"/>
    <property type="molecule type" value="Genomic_DNA"/>
</dbReference>
<proteinExistence type="predicted"/>
<organism evidence="10 13">
    <name type="scientific">Adineta steineri</name>
    <dbReference type="NCBI Taxonomy" id="433720"/>
    <lineage>
        <taxon>Eukaryota</taxon>
        <taxon>Metazoa</taxon>
        <taxon>Spiralia</taxon>
        <taxon>Gnathifera</taxon>
        <taxon>Rotifera</taxon>
        <taxon>Eurotatoria</taxon>
        <taxon>Bdelloidea</taxon>
        <taxon>Adinetida</taxon>
        <taxon>Adinetidae</taxon>
        <taxon>Adineta</taxon>
    </lineage>
</organism>
<dbReference type="PANTHER" id="PTHR24044:SF420">
    <property type="entry name" value="DELTA AND NOTCH-LIKE EPIDERMAL GROWTH FACTOR-RELATED RECEPTOR ISOFORM X1"/>
    <property type="match status" value="1"/>
</dbReference>
<dbReference type="InterPro" id="IPR002172">
    <property type="entry name" value="LDrepeatLR_classA_rpt"/>
</dbReference>
<dbReference type="SUPFAM" id="SSF57196">
    <property type="entry name" value="EGF/Laminin"/>
    <property type="match status" value="1"/>
</dbReference>
<comment type="caution">
    <text evidence="10">The sequence shown here is derived from an EMBL/GenBank/DDBJ whole genome shotgun (WGS) entry which is preliminary data.</text>
</comment>
<dbReference type="Proteomes" id="UP000663877">
    <property type="component" value="Unassembled WGS sequence"/>
</dbReference>
<evidence type="ECO:0000259" key="9">
    <source>
        <dbReference type="PROSITE" id="PS50262"/>
    </source>
</evidence>
<dbReference type="GO" id="GO:0016020">
    <property type="term" value="C:membrane"/>
    <property type="evidence" value="ECO:0007669"/>
    <property type="project" value="UniProtKB-SubCell"/>
</dbReference>
<keyword evidence="4 7" id="KW-0472">Membrane</keyword>
<dbReference type="SMART" id="SM00181">
    <property type="entry name" value="EGF"/>
    <property type="match status" value="3"/>
</dbReference>
<feature type="domain" description="EGF-like" evidence="8">
    <location>
        <begin position="764"/>
        <end position="805"/>
    </location>
</feature>
<dbReference type="SMART" id="SM00192">
    <property type="entry name" value="LDLa"/>
    <property type="match status" value="1"/>
</dbReference>
<evidence type="ECO:0000256" key="1">
    <source>
        <dbReference type="ARBA" id="ARBA00004370"/>
    </source>
</evidence>
<evidence type="ECO:0000256" key="4">
    <source>
        <dbReference type="ARBA" id="ARBA00023136"/>
    </source>
</evidence>
<keyword evidence="2 7" id="KW-0812">Transmembrane</keyword>
<gene>
    <name evidence="10" type="ORF">BJG266_LOCUS19151</name>
    <name evidence="11" type="ORF">QVE165_LOCUS20666</name>
</gene>
<feature type="domain" description="G-protein coupled receptors family 1 profile" evidence="9">
    <location>
        <begin position="852"/>
        <end position="1111"/>
    </location>
</feature>
<feature type="transmembrane region" description="Helical" evidence="7">
    <location>
        <begin position="806"/>
        <end position="824"/>
    </location>
</feature>
<dbReference type="Gene3D" id="2.10.25.10">
    <property type="entry name" value="Laminin"/>
    <property type="match status" value="2"/>
</dbReference>
<dbReference type="PROSITE" id="PS00022">
    <property type="entry name" value="EGF_1"/>
    <property type="match status" value="2"/>
</dbReference>